<proteinExistence type="predicted"/>
<keyword evidence="7" id="KW-1185">Reference proteome</keyword>
<feature type="region of interest" description="Disordered" evidence="4">
    <location>
        <begin position="73"/>
        <end position="98"/>
    </location>
</feature>
<evidence type="ECO:0000256" key="4">
    <source>
        <dbReference type="SAM" id="MobiDB-lite"/>
    </source>
</evidence>
<keyword evidence="3" id="KW-0833">Ubl conjugation pathway</keyword>
<accession>A0AAV1DEK2</accession>
<feature type="compositionally biased region" description="Low complexity" evidence="4">
    <location>
        <begin position="8"/>
        <end position="20"/>
    </location>
</feature>
<feature type="region of interest" description="Disordered" evidence="4">
    <location>
        <begin position="1"/>
        <end position="31"/>
    </location>
</feature>
<dbReference type="EMBL" id="OX459122">
    <property type="protein sequence ID" value="CAI9105242.1"/>
    <property type="molecule type" value="Genomic_DNA"/>
</dbReference>
<evidence type="ECO:0000256" key="2">
    <source>
        <dbReference type="ARBA" id="ARBA00004906"/>
    </source>
</evidence>
<feature type="compositionally biased region" description="Pro residues" evidence="4">
    <location>
        <begin position="78"/>
        <end position="94"/>
    </location>
</feature>
<dbReference type="Proteomes" id="UP001161247">
    <property type="component" value="Chromosome 5"/>
</dbReference>
<sequence>MPSHRTIASSTATTAGAGAANAQTKSSRNQLVSSMIKQGFLSDPFLSPTPSPPSAHHQPFSLSRLTAAAAAGNATTLSPPPSFANGSPNPPRSSPSPTLFEMMTEEQARDSKRSIEARLKLQDRVFKVLEDAPFQDSAMNSLGPGDVKLAVRSCDGFCVSMEVHRRVLAGRSRFFAEKLQPNGSQMVSVEILDCDDVEVCSAVLFDDGILACLEYLEAVPWSEDEEEKVVSQLGDLQLCEPLPNMLQRVVAETSTSPRADDIFLKLLTGVLQAKDDKARREMKSLISRLFKQESSDSHGYSNGFDISKDTMYHVCHRCLSSLILSLSEGSCVDENRQDRGFLMSEIARAADNMQWVVDILIDRKMGDEFVKLWADQKELAVLHSKIPTMYRHEISRITAQLCIAIGRGHILVPKDARYSLLTMWLEALYEDFGWMKRASRSIDKKLIEEGLSQTILTLPLSRQQSILLNWFDRFLNKGDDCPNIQRAFEVWWRRSFIKQYALDSQLQITVYDYAS</sequence>
<dbReference type="AlphaFoldDB" id="A0AAV1DEK2"/>
<name>A0AAV1DEK2_OLDCO</name>
<evidence type="ECO:0000256" key="3">
    <source>
        <dbReference type="ARBA" id="ARBA00022786"/>
    </source>
</evidence>
<dbReference type="PANTHER" id="PTHR31060:SF32">
    <property type="entry name" value="BTB_POZ DOMAIN PLANT PROTEIN"/>
    <property type="match status" value="1"/>
</dbReference>
<comment type="function">
    <text evidence="1">May act as a substrate-specific adapter of an E3 ubiquitin-protein ligase complex (CUL3-RBX1-BTB) which mediates the ubiquitination and subsequent proteasomal degradation of target proteins.</text>
</comment>
<evidence type="ECO:0000313" key="7">
    <source>
        <dbReference type="Proteomes" id="UP001161247"/>
    </source>
</evidence>
<evidence type="ECO:0000259" key="5">
    <source>
        <dbReference type="Pfam" id="PF25553"/>
    </source>
</evidence>
<comment type="pathway">
    <text evidence="2">Protein modification; protein ubiquitination.</text>
</comment>
<gene>
    <name evidence="6" type="ORF">OLC1_LOCUS13981</name>
</gene>
<organism evidence="6 7">
    <name type="scientific">Oldenlandia corymbosa var. corymbosa</name>
    <dbReference type="NCBI Taxonomy" id="529605"/>
    <lineage>
        <taxon>Eukaryota</taxon>
        <taxon>Viridiplantae</taxon>
        <taxon>Streptophyta</taxon>
        <taxon>Embryophyta</taxon>
        <taxon>Tracheophyta</taxon>
        <taxon>Spermatophyta</taxon>
        <taxon>Magnoliopsida</taxon>
        <taxon>eudicotyledons</taxon>
        <taxon>Gunneridae</taxon>
        <taxon>Pentapetalae</taxon>
        <taxon>asterids</taxon>
        <taxon>lamiids</taxon>
        <taxon>Gentianales</taxon>
        <taxon>Rubiaceae</taxon>
        <taxon>Rubioideae</taxon>
        <taxon>Spermacoceae</taxon>
        <taxon>Hedyotis-Oldenlandia complex</taxon>
        <taxon>Oldenlandia</taxon>
    </lineage>
</organism>
<dbReference type="Pfam" id="PF25553">
    <property type="entry name" value="BTB-POZ_ANK-like"/>
    <property type="match status" value="1"/>
</dbReference>
<feature type="domain" description="At3g05675-like ankyrin-like" evidence="5">
    <location>
        <begin position="261"/>
        <end position="498"/>
    </location>
</feature>
<protein>
    <submittedName>
        <fullName evidence="6">OLC1v1004125C1</fullName>
    </submittedName>
</protein>
<dbReference type="InterPro" id="IPR058039">
    <property type="entry name" value="At3g05675-like_ankyrin"/>
</dbReference>
<evidence type="ECO:0000313" key="6">
    <source>
        <dbReference type="EMBL" id="CAI9105242.1"/>
    </source>
</evidence>
<evidence type="ECO:0000256" key="1">
    <source>
        <dbReference type="ARBA" id="ARBA00002668"/>
    </source>
</evidence>
<dbReference type="PANTHER" id="PTHR31060">
    <property type="entry name" value="OSJNBA0011J08.25 PROTEIN-RELATED"/>
    <property type="match status" value="1"/>
</dbReference>
<reference evidence="6" key="1">
    <citation type="submission" date="2023-03" db="EMBL/GenBank/DDBJ databases">
        <authorList>
            <person name="Julca I."/>
        </authorList>
    </citation>
    <scope>NUCLEOTIDE SEQUENCE</scope>
</reference>
<feature type="compositionally biased region" description="Polar residues" evidence="4">
    <location>
        <begin position="21"/>
        <end position="31"/>
    </location>
</feature>
<dbReference type="InterPro" id="IPR038920">
    <property type="entry name" value="At3g05675-like"/>
</dbReference>